<evidence type="ECO:0000256" key="7">
    <source>
        <dbReference type="ARBA" id="ARBA00022927"/>
    </source>
</evidence>
<evidence type="ECO:0000256" key="1">
    <source>
        <dbReference type="ARBA" id="ARBA00004166"/>
    </source>
</evidence>
<dbReference type="InterPro" id="IPR015943">
    <property type="entry name" value="WD40/YVTN_repeat-like_dom_sf"/>
</dbReference>
<feature type="domain" description="VPS10" evidence="18">
    <location>
        <begin position="46"/>
        <end position="661"/>
    </location>
</feature>
<evidence type="ECO:0000256" key="10">
    <source>
        <dbReference type="ARBA" id="ARBA00023170"/>
    </source>
</evidence>
<dbReference type="Proteomes" id="UP001521116">
    <property type="component" value="Unassembled WGS sequence"/>
</dbReference>
<evidence type="ECO:0000256" key="2">
    <source>
        <dbReference type="ARBA" id="ARBA00004488"/>
    </source>
</evidence>
<keyword evidence="17" id="KW-0732">Signal</keyword>
<evidence type="ECO:0000256" key="14">
    <source>
        <dbReference type="ARBA" id="ARBA00031354"/>
    </source>
</evidence>
<evidence type="ECO:0000256" key="16">
    <source>
        <dbReference type="SAM" id="Phobius"/>
    </source>
</evidence>
<keyword evidence="7" id="KW-0653">Protein transport</keyword>
<reference evidence="19 20" key="1">
    <citation type="submission" date="2024-02" db="EMBL/GenBank/DDBJ databases">
        <title>De novo assembly and annotation of 12 fungi associated with fruit tree decline syndrome in Ontario, Canada.</title>
        <authorList>
            <person name="Sulman M."/>
            <person name="Ellouze W."/>
            <person name="Ilyukhin E."/>
        </authorList>
    </citation>
    <scope>NUCLEOTIDE SEQUENCE [LARGE SCALE GENOMIC DNA]</scope>
    <source>
        <strain evidence="19 20">M1-105</strain>
    </source>
</reference>
<dbReference type="Pfam" id="PF15902">
    <property type="entry name" value="Sortilin-Vps10"/>
    <property type="match status" value="2"/>
</dbReference>
<dbReference type="PANTHER" id="PTHR12106:SF27">
    <property type="entry name" value="SORTILIN-RELATED RECEPTOR"/>
    <property type="match status" value="1"/>
</dbReference>
<name>A0ABR3T857_9PEZI</name>
<keyword evidence="6" id="KW-0677">Repeat</keyword>
<dbReference type="Gene3D" id="2.10.70.80">
    <property type="match status" value="2"/>
</dbReference>
<keyword evidence="20" id="KW-1185">Reference proteome</keyword>
<dbReference type="SMART" id="SM00602">
    <property type="entry name" value="VPS10"/>
    <property type="match status" value="2"/>
</dbReference>
<dbReference type="InterPro" id="IPR006581">
    <property type="entry name" value="VPS10"/>
</dbReference>
<evidence type="ECO:0000256" key="5">
    <source>
        <dbReference type="ARBA" id="ARBA00022692"/>
    </source>
</evidence>
<dbReference type="EMBL" id="JAJVDC020000010">
    <property type="protein sequence ID" value="KAL1635583.1"/>
    <property type="molecule type" value="Genomic_DNA"/>
</dbReference>
<evidence type="ECO:0000256" key="8">
    <source>
        <dbReference type="ARBA" id="ARBA00023034"/>
    </source>
</evidence>
<comment type="caution">
    <text evidence="19">The sequence shown here is derived from an EMBL/GenBank/DDBJ whole genome shotgun (WGS) entry which is preliminary data.</text>
</comment>
<keyword evidence="11" id="KW-0325">Glycoprotein</keyword>
<gene>
    <name evidence="19" type="primary">VPS10</name>
    <name evidence="19" type="ORF">SLS56_001635</name>
</gene>
<comment type="function">
    <text evidence="12">Functions as a sorting receptor in the Golgi compartment required for the intracellular sorting and delivery of soluble vacuolar proteins, like carboxypeptidase Y (CPY) and proteinase A. Executes multiple rounds of sorting by cycling between the late Golgi and a prevacuolar endosome-like compartment.</text>
</comment>
<protein>
    <recommendedName>
        <fullName evidence="3">Vacuolar protein sorting/targeting protein 10</fullName>
    </recommendedName>
    <alternativeName>
        <fullName evidence="14">Carboxypeptidase Y receptor</fullName>
    </alternativeName>
    <alternativeName>
        <fullName evidence="13 15">Sortilin VPS10</fullName>
    </alternativeName>
</protein>
<keyword evidence="9 16" id="KW-0472">Membrane</keyword>
<sequence length="1469" mass="165585">MIISKAVWLNALLAVGAAAKSDEPTIKKHKFDSPPVGLFFFDDTETALVAEYETSKIWRTTNAGLEWEQIKQPLGENQVATVLHHPYNNKVAVAIGRERKHWYTKDQGETWRGFETDAGAAMHSPISWHADDPERVLFHGADRCDFLQGCVGKTWYTTNGFEHFKPLIDSRKICMWARNTDIFTTGDAKTNENRVLCVTEGKFSKQAKDYRLIITDNFGDDIQEPALSEGRTVAGIAHLASAKGFIVAAARAEGTDEMALYVTDDTRTWHRAEFGQHRLKEDAYTILESTNYSIQVDVMSSSWTDMGNLFTSNSNGTYFTKNIAHTNRDESGYVDFEKLTGIQGVILVNTIKNWEAVQKNPLFETKKVVSKISFDDGRTWHDLKTEKDNTLQVHSYTEQHNSGKVFSSPAPGLVMAIGNIGDVLKPYKEGDLWTSDDAGVTWHKALEGPYKYEFGDKGSLLVAIKDGEETDKIKYSINHGKDWKTTELPDKVLAHELTTIPDSTGIKFVLVASSKSKAEWSTYTLDFAGIHERKCKDDDFELWHARKTEDGKPGCIMGRTQSFRRRKPNADCFILDEFVDPEPKWETCKCTAEDYECDFNFVREDDKCVEIGPVLVPDGQCKEGEETFKGSSGWRLIPGNKCEKKDGVVKDEPKERPCSDSKKPVASGKVEHKFFRHEHSGDFRQYYYLERSESANARETDETIVMQDDQRTAWITHDHGKSWSKAVDDEIIDIYPHQYFNDWIFFLTPDQKVYYSRHRGIGDSIHSFKAPVPPSKERHIPTMAFHPHAPEWILWTGRKDCDRASGDCHSVAYKSTKGGMEGSWEPMLSFVQKCQFVWRELRPDSEQLVFCEQFAGEDTANSLQLLSSPDWFETKKVHYEDVANFATMAEFIIVAKKTEDHKSLKVDVSIDGKTFAEAQFPHKFNLEHRQAYTVLDSSTHAVFLHVTMNNERDQEYGSILKSNSNGTEYVLSIAKVNRNEDGYVDFEKMQGLEGAALINIVANADEVDKGAAKKLKSMITHNDGAEWALIPPPEKDSDGQKYSCSGSLEKCSLHIHGYTERKDPRDTFSSPSAVGLMMGVGNVGEYLGRYKEGNTFVTRDGGITWHEAMKGTFMWEYGDQGSIIVIVKEGESVTSVYYSLDEGTKWTEYEFSPKKPIIIDSISTVPSDTSKQFLLWGHADGNLITVNLDFSGLYDRVCELDEDNANSRDYTLWEPKHPMQDDNCLFGHVAQYHRKKLGAECWNGHDIQQLHDIKRNCSCTRADFECDYNYERNQNDGSCKLVEGLDPVPNDAVCKNPNVIEYNYVTGYRRIPLTTCEGGKELDLTKGTRPCPDKEEEYNRKHGTSGVAIFFAVVLPFAAAGAIGWYVWRNWDGKFGQIRLGDSAPSFDSDSRWVSWPIAAVSGLIAVIAAIPLLAGSLWRSVSSRFGGGSSYLGGGRTYNTRGSFARGNYAVVDPDEGELLGEDSEEDV</sequence>
<dbReference type="InterPro" id="IPR031777">
    <property type="entry name" value="Sortilin_C"/>
</dbReference>
<accession>A0ABR3T857</accession>
<evidence type="ECO:0000256" key="12">
    <source>
        <dbReference type="ARBA" id="ARBA00025569"/>
    </source>
</evidence>
<feature type="signal peptide" evidence="17">
    <location>
        <begin position="1"/>
        <end position="18"/>
    </location>
</feature>
<comment type="subcellular location">
    <subcellularLocation>
        <location evidence="1">Golgi apparatus</location>
        <location evidence="1">trans-Golgi network membrane</location>
        <topology evidence="1">Multi-pass membrane protein</topology>
    </subcellularLocation>
    <subcellularLocation>
        <location evidence="2">Prevacuolar compartment membrane</location>
        <topology evidence="2">Multi-pass membrane protein</topology>
    </subcellularLocation>
</comment>
<dbReference type="Pfam" id="PF15901">
    <property type="entry name" value="Sortilin_C"/>
    <property type="match status" value="2"/>
</dbReference>
<evidence type="ECO:0000256" key="17">
    <source>
        <dbReference type="SAM" id="SignalP"/>
    </source>
</evidence>
<keyword evidence="4" id="KW-0813">Transport</keyword>
<evidence type="ECO:0000256" key="13">
    <source>
        <dbReference type="ARBA" id="ARBA00031250"/>
    </source>
</evidence>
<keyword evidence="8" id="KW-0333">Golgi apparatus</keyword>
<feature type="chain" id="PRO_5045403695" description="Vacuolar protein sorting/targeting protein 10" evidence="17">
    <location>
        <begin position="19"/>
        <end position="1469"/>
    </location>
</feature>
<feature type="transmembrane region" description="Helical" evidence="16">
    <location>
        <begin position="1393"/>
        <end position="1415"/>
    </location>
</feature>
<evidence type="ECO:0000256" key="6">
    <source>
        <dbReference type="ARBA" id="ARBA00022737"/>
    </source>
</evidence>
<feature type="domain" description="VPS10" evidence="18">
    <location>
        <begin position="702"/>
        <end position="1336"/>
    </location>
</feature>
<evidence type="ECO:0000256" key="9">
    <source>
        <dbReference type="ARBA" id="ARBA00023136"/>
    </source>
</evidence>
<organism evidence="19 20">
    <name type="scientific">Neofusicoccum ribis</name>
    <dbReference type="NCBI Taxonomy" id="45134"/>
    <lineage>
        <taxon>Eukaryota</taxon>
        <taxon>Fungi</taxon>
        <taxon>Dikarya</taxon>
        <taxon>Ascomycota</taxon>
        <taxon>Pezizomycotina</taxon>
        <taxon>Dothideomycetes</taxon>
        <taxon>Dothideomycetes incertae sedis</taxon>
        <taxon>Botryosphaeriales</taxon>
        <taxon>Botryosphaeriaceae</taxon>
        <taxon>Neofusicoccum</taxon>
    </lineage>
</organism>
<evidence type="ECO:0000259" key="18">
    <source>
        <dbReference type="SMART" id="SM00602"/>
    </source>
</evidence>
<dbReference type="CDD" id="cd15482">
    <property type="entry name" value="Sialidase_non-viral"/>
    <property type="match status" value="1"/>
</dbReference>
<dbReference type="PANTHER" id="PTHR12106">
    <property type="entry name" value="SORTILIN RELATED"/>
    <property type="match status" value="1"/>
</dbReference>
<dbReference type="InterPro" id="IPR050310">
    <property type="entry name" value="VPS10-sortilin"/>
</dbReference>
<keyword evidence="16" id="KW-1133">Transmembrane helix</keyword>
<dbReference type="Gene3D" id="3.30.60.270">
    <property type="match status" value="2"/>
</dbReference>
<evidence type="ECO:0000256" key="15">
    <source>
        <dbReference type="ARBA" id="ARBA00031902"/>
    </source>
</evidence>
<evidence type="ECO:0000256" key="11">
    <source>
        <dbReference type="ARBA" id="ARBA00023180"/>
    </source>
</evidence>
<dbReference type="SUPFAM" id="SSF110296">
    <property type="entry name" value="Oligoxyloglucan reducing end-specific cellobiohydrolase"/>
    <property type="match status" value="2"/>
</dbReference>
<dbReference type="Gene3D" id="2.130.10.10">
    <property type="entry name" value="YVTN repeat-like/Quinoprotein amine dehydrogenase"/>
    <property type="match status" value="2"/>
</dbReference>
<keyword evidence="10" id="KW-0675">Receptor</keyword>
<dbReference type="InterPro" id="IPR031778">
    <property type="entry name" value="Sortilin_N"/>
</dbReference>
<evidence type="ECO:0000313" key="20">
    <source>
        <dbReference type="Proteomes" id="UP001521116"/>
    </source>
</evidence>
<evidence type="ECO:0000313" key="19">
    <source>
        <dbReference type="EMBL" id="KAL1635583.1"/>
    </source>
</evidence>
<feature type="transmembrane region" description="Helical" evidence="16">
    <location>
        <begin position="1347"/>
        <end position="1368"/>
    </location>
</feature>
<evidence type="ECO:0000256" key="3">
    <source>
        <dbReference type="ARBA" id="ARBA00015369"/>
    </source>
</evidence>
<proteinExistence type="predicted"/>
<evidence type="ECO:0000256" key="4">
    <source>
        <dbReference type="ARBA" id="ARBA00022448"/>
    </source>
</evidence>
<keyword evidence="5 16" id="KW-0812">Transmembrane</keyword>